<evidence type="ECO:0000313" key="3">
    <source>
        <dbReference type="EMBL" id="KAG5318843.1"/>
    </source>
</evidence>
<dbReference type="FunFam" id="3.30.70.270:FF:000020">
    <property type="entry name" value="Transposon Tf2-6 polyprotein-like Protein"/>
    <property type="match status" value="1"/>
</dbReference>
<dbReference type="Proteomes" id="UP000668214">
    <property type="component" value="Unassembled WGS sequence"/>
</dbReference>
<sequence length="505" mass="58747">MNNLAQIVPIKQKICMASTVAVTALHKFIFEKEGDRKNREKLSIGDLISCCNILGLEYGGNREETMIRILHDLMNLDTLTLKESEQDDEINEDVSDEGIVDEQDDEREEERSNKEGENNLEENYSTRGSKSNTCSIVNTNQRDRKVLKTASDHSLQINFKKCQFLKRTIEFLGHIIEEGKIYPSQEKVKAVMDYPEPKELKDIQSFLGLTGYFRKFISSYSMIAKPLSDMLRKDQPYNFNDKARNAFIQLMTLTQNPVLKIYHLRHETEVYQVKNSYGTVLLQHSDEDNLLHPVHVLLEGALVLEDYDYIIEHRSGIRMKHVDALSRHPVMTIAKSPIISQIRSQQASDKEIQAIIEHICGDLLYKFQDGRDLFVIPRALELDVIRTIHEKRHMAAKQQYHHIIILSKLSIEEPAKWYKHVDKLQRILNSTFNRSVRFDLLFGVKMRDETDLKLREVIEQEFRSKFKEERNKIRARPNGRPSSNQTNTIRSRTKITNEIFGTISN</sequence>
<feature type="non-terminal residue" evidence="3">
    <location>
        <position position="505"/>
    </location>
</feature>
<dbReference type="EC" id="2.7.7.49" evidence="1"/>
<accession>A0A836JMC6</accession>
<name>A0A836JMC6_9HYME</name>
<evidence type="ECO:0000313" key="4">
    <source>
        <dbReference type="Proteomes" id="UP000668214"/>
    </source>
</evidence>
<dbReference type="InterPro" id="IPR043502">
    <property type="entry name" value="DNA/RNA_pol_sf"/>
</dbReference>
<dbReference type="InterPro" id="IPR043128">
    <property type="entry name" value="Rev_trsase/Diguanyl_cyclase"/>
</dbReference>
<gene>
    <name evidence="3" type="primary">Pol_28</name>
    <name evidence="3" type="ORF">G6Z78_0011453</name>
</gene>
<comment type="caution">
    <text evidence="3">The sequence shown here is derived from an EMBL/GenBank/DDBJ whole genome shotgun (WGS) entry which is preliminary data.</text>
</comment>
<dbReference type="InterPro" id="IPR051320">
    <property type="entry name" value="Viral_Replic_Matur_Polypro"/>
</dbReference>
<dbReference type="PANTHER" id="PTHR33064:SF37">
    <property type="entry name" value="RIBONUCLEASE H"/>
    <property type="match status" value="1"/>
</dbReference>
<feature type="compositionally biased region" description="Polar residues" evidence="2">
    <location>
        <begin position="121"/>
        <end position="135"/>
    </location>
</feature>
<dbReference type="GO" id="GO:0003964">
    <property type="term" value="F:RNA-directed DNA polymerase activity"/>
    <property type="evidence" value="ECO:0007669"/>
    <property type="project" value="UniProtKB-EC"/>
</dbReference>
<dbReference type="PANTHER" id="PTHR33064">
    <property type="entry name" value="POL PROTEIN"/>
    <property type="match status" value="1"/>
</dbReference>
<reference evidence="3" key="1">
    <citation type="submission" date="2020-02" db="EMBL/GenBank/DDBJ databases">
        <title>Relaxed selection underlies rapid genomic changes in the transitions from sociality to social parasitism in ants.</title>
        <authorList>
            <person name="Bi X."/>
        </authorList>
    </citation>
    <scope>NUCLEOTIDE SEQUENCE</scope>
    <source>
        <strain evidence="3">BGI-DK2014c</strain>
        <tissue evidence="3">Whole body</tissue>
    </source>
</reference>
<dbReference type="AlphaFoldDB" id="A0A836JMC6"/>
<feature type="compositionally biased region" description="Acidic residues" evidence="2">
    <location>
        <begin position="85"/>
        <end position="108"/>
    </location>
</feature>
<protein>
    <recommendedName>
        <fullName evidence="1">RNA-directed DNA polymerase</fullName>
        <ecNumber evidence="1">2.7.7.49</ecNumber>
    </recommendedName>
</protein>
<dbReference type="Gene3D" id="3.30.70.270">
    <property type="match status" value="2"/>
</dbReference>
<feature type="region of interest" description="Disordered" evidence="2">
    <location>
        <begin position="84"/>
        <end position="135"/>
    </location>
</feature>
<feature type="region of interest" description="Disordered" evidence="2">
    <location>
        <begin position="469"/>
        <end position="491"/>
    </location>
</feature>
<feature type="non-terminal residue" evidence="3">
    <location>
        <position position="1"/>
    </location>
</feature>
<feature type="compositionally biased region" description="Polar residues" evidence="2">
    <location>
        <begin position="480"/>
        <end position="491"/>
    </location>
</feature>
<proteinExistence type="predicted"/>
<evidence type="ECO:0000256" key="2">
    <source>
        <dbReference type="SAM" id="MobiDB-lite"/>
    </source>
</evidence>
<organism evidence="3 4">
    <name type="scientific">Pseudoatta argentina</name>
    <dbReference type="NCBI Taxonomy" id="621737"/>
    <lineage>
        <taxon>Eukaryota</taxon>
        <taxon>Metazoa</taxon>
        <taxon>Ecdysozoa</taxon>
        <taxon>Arthropoda</taxon>
        <taxon>Hexapoda</taxon>
        <taxon>Insecta</taxon>
        <taxon>Pterygota</taxon>
        <taxon>Neoptera</taxon>
        <taxon>Endopterygota</taxon>
        <taxon>Hymenoptera</taxon>
        <taxon>Apocrita</taxon>
        <taxon>Aculeata</taxon>
        <taxon>Formicoidea</taxon>
        <taxon>Formicidae</taxon>
        <taxon>Myrmicinae</taxon>
        <taxon>Pseudoatta</taxon>
    </lineage>
</organism>
<keyword evidence="4" id="KW-1185">Reference proteome</keyword>
<evidence type="ECO:0000256" key="1">
    <source>
        <dbReference type="ARBA" id="ARBA00012493"/>
    </source>
</evidence>
<dbReference type="SUPFAM" id="SSF56672">
    <property type="entry name" value="DNA/RNA polymerases"/>
    <property type="match status" value="1"/>
</dbReference>
<dbReference type="EMBL" id="JAANIA010001796">
    <property type="protein sequence ID" value="KAG5318843.1"/>
    <property type="molecule type" value="Genomic_DNA"/>
</dbReference>